<keyword evidence="2" id="KW-0808">Transferase</keyword>
<keyword evidence="4" id="KW-0540">Nuclease</keyword>
<dbReference type="EMBL" id="CM003371">
    <property type="protein sequence ID" value="KOM30936.1"/>
    <property type="molecule type" value="Genomic_DNA"/>
</dbReference>
<dbReference type="InterPro" id="IPR043128">
    <property type="entry name" value="Rev_trsase/Diguanyl_cyclase"/>
</dbReference>
<evidence type="ECO:0000313" key="10">
    <source>
        <dbReference type="Proteomes" id="UP000053144"/>
    </source>
</evidence>
<feature type="domain" description="Reverse transcriptase" evidence="8">
    <location>
        <begin position="1"/>
        <end position="104"/>
    </location>
</feature>
<evidence type="ECO:0000256" key="1">
    <source>
        <dbReference type="ARBA" id="ARBA00022670"/>
    </source>
</evidence>
<dbReference type="InterPro" id="IPR043502">
    <property type="entry name" value="DNA/RNA_pol_sf"/>
</dbReference>
<dbReference type="InterPro" id="IPR041577">
    <property type="entry name" value="RT_RNaseH_2"/>
</dbReference>
<dbReference type="Gene3D" id="3.30.70.270">
    <property type="match status" value="2"/>
</dbReference>
<dbReference type="GO" id="GO:0003964">
    <property type="term" value="F:RNA-directed DNA polymerase activity"/>
    <property type="evidence" value="ECO:0007669"/>
    <property type="project" value="UniProtKB-KW"/>
</dbReference>
<dbReference type="Pfam" id="PF17919">
    <property type="entry name" value="RT_RNaseH_2"/>
    <property type="match status" value="1"/>
</dbReference>
<name>A0A0L9TKC3_PHAAN</name>
<dbReference type="GO" id="GO:0004519">
    <property type="term" value="F:endonuclease activity"/>
    <property type="evidence" value="ECO:0007669"/>
    <property type="project" value="UniProtKB-KW"/>
</dbReference>
<protein>
    <recommendedName>
        <fullName evidence="8">Reverse transcriptase domain-containing protein</fullName>
    </recommendedName>
</protein>
<keyword evidence="5" id="KW-0255">Endonuclease</keyword>
<dbReference type="Gramene" id="KOM30936">
    <property type="protein sequence ID" value="KOM30936"/>
    <property type="gene ID" value="LR48_Vigan01g049100"/>
</dbReference>
<dbReference type="PROSITE" id="PS50878">
    <property type="entry name" value="RT_POL"/>
    <property type="match status" value="1"/>
</dbReference>
<evidence type="ECO:0000313" key="9">
    <source>
        <dbReference type="EMBL" id="KOM30936.1"/>
    </source>
</evidence>
<keyword evidence="3" id="KW-0548">Nucleotidyltransferase</keyword>
<dbReference type="FunFam" id="3.30.70.270:FF:000020">
    <property type="entry name" value="Transposon Tf2-6 polyprotein-like Protein"/>
    <property type="match status" value="1"/>
</dbReference>
<gene>
    <name evidence="9" type="ORF">LR48_Vigan01g049100</name>
</gene>
<dbReference type="CDD" id="cd01647">
    <property type="entry name" value="RT_LTR"/>
    <property type="match status" value="1"/>
</dbReference>
<evidence type="ECO:0000256" key="4">
    <source>
        <dbReference type="ARBA" id="ARBA00022722"/>
    </source>
</evidence>
<dbReference type="PANTHER" id="PTHR33064:SF37">
    <property type="entry name" value="RIBONUCLEASE H"/>
    <property type="match status" value="1"/>
</dbReference>
<evidence type="ECO:0000256" key="3">
    <source>
        <dbReference type="ARBA" id="ARBA00022695"/>
    </source>
</evidence>
<evidence type="ECO:0000256" key="7">
    <source>
        <dbReference type="ARBA" id="ARBA00022918"/>
    </source>
</evidence>
<keyword evidence="6" id="KW-0378">Hydrolase</keyword>
<organism evidence="9 10">
    <name type="scientific">Phaseolus angularis</name>
    <name type="common">Azuki bean</name>
    <name type="synonym">Vigna angularis</name>
    <dbReference type="NCBI Taxonomy" id="3914"/>
    <lineage>
        <taxon>Eukaryota</taxon>
        <taxon>Viridiplantae</taxon>
        <taxon>Streptophyta</taxon>
        <taxon>Embryophyta</taxon>
        <taxon>Tracheophyta</taxon>
        <taxon>Spermatophyta</taxon>
        <taxon>Magnoliopsida</taxon>
        <taxon>eudicotyledons</taxon>
        <taxon>Gunneridae</taxon>
        <taxon>Pentapetalae</taxon>
        <taxon>rosids</taxon>
        <taxon>fabids</taxon>
        <taxon>Fabales</taxon>
        <taxon>Fabaceae</taxon>
        <taxon>Papilionoideae</taxon>
        <taxon>50 kb inversion clade</taxon>
        <taxon>NPAAA clade</taxon>
        <taxon>indigoferoid/millettioid clade</taxon>
        <taxon>Phaseoleae</taxon>
        <taxon>Vigna</taxon>
    </lineage>
</organism>
<sequence>MAEKDIEKTAFRTHQGHYEFVVMPFGLTNAPATFQSTMNHLFKPYLRKFVLVFFDDILVYSRTWEEHLEHVGRVLETLSRDKWVANRKKCEFGQTHVKYLGHIISQRGVEMDDEKIKAVVDWERPKSVKSLRGFLGLSGYYRRFIRDYGKIARPLTELLKKGGFAWNGRAEEAWQTLKTAVTTAPVLSLPDFQQPFHIECDASGTGVGVVLMQKKKTNRFFQ</sequence>
<keyword evidence="7" id="KW-0695">RNA-directed DNA polymerase</keyword>
<reference evidence="10" key="1">
    <citation type="journal article" date="2015" name="Proc. Natl. Acad. Sci. U.S.A.">
        <title>Genome sequencing of adzuki bean (Vigna angularis) provides insight into high starch and low fat accumulation and domestication.</title>
        <authorList>
            <person name="Yang K."/>
            <person name="Tian Z."/>
            <person name="Chen C."/>
            <person name="Luo L."/>
            <person name="Zhao B."/>
            <person name="Wang Z."/>
            <person name="Yu L."/>
            <person name="Li Y."/>
            <person name="Sun Y."/>
            <person name="Li W."/>
            <person name="Chen Y."/>
            <person name="Li Y."/>
            <person name="Zhang Y."/>
            <person name="Ai D."/>
            <person name="Zhao J."/>
            <person name="Shang C."/>
            <person name="Ma Y."/>
            <person name="Wu B."/>
            <person name="Wang M."/>
            <person name="Gao L."/>
            <person name="Sun D."/>
            <person name="Zhang P."/>
            <person name="Guo F."/>
            <person name="Wang W."/>
            <person name="Li Y."/>
            <person name="Wang J."/>
            <person name="Varshney R.K."/>
            <person name="Wang J."/>
            <person name="Ling H.Q."/>
            <person name="Wan P."/>
        </authorList>
    </citation>
    <scope>NUCLEOTIDE SEQUENCE</scope>
    <source>
        <strain evidence="10">cv. Jingnong 6</strain>
    </source>
</reference>
<dbReference type="Proteomes" id="UP000053144">
    <property type="component" value="Chromosome 1"/>
</dbReference>
<dbReference type="InterPro" id="IPR051320">
    <property type="entry name" value="Viral_Replic_Matur_Polypro"/>
</dbReference>
<dbReference type="OMA" id="KQAMANT"/>
<dbReference type="Pfam" id="PF00078">
    <property type="entry name" value="RVT_1"/>
    <property type="match status" value="1"/>
</dbReference>
<dbReference type="GO" id="GO:0006508">
    <property type="term" value="P:proteolysis"/>
    <property type="evidence" value="ECO:0007669"/>
    <property type="project" value="UniProtKB-KW"/>
</dbReference>
<dbReference type="AlphaFoldDB" id="A0A0L9TKC3"/>
<dbReference type="FunFam" id="3.10.10.10:FF:000007">
    <property type="entry name" value="Retrovirus-related Pol polyprotein from transposon 17.6-like Protein"/>
    <property type="match status" value="1"/>
</dbReference>
<keyword evidence="1" id="KW-0645">Protease</keyword>
<dbReference type="InterPro" id="IPR000477">
    <property type="entry name" value="RT_dom"/>
</dbReference>
<dbReference type="SUPFAM" id="SSF56672">
    <property type="entry name" value="DNA/RNA polymerases"/>
    <property type="match status" value="1"/>
</dbReference>
<proteinExistence type="predicted"/>
<dbReference type="GO" id="GO:0008233">
    <property type="term" value="F:peptidase activity"/>
    <property type="evidence" value="ECO:0007669"/>
    <property type="project" value="UniProtKB-KW"/>
</dbReference>
<accession>A0A0L9TKC3</accession>
<evidence type="ECO:0000259" key="8">
    <source>
        <dbReference type="PROSITE" id="PS50878"/>
    </source>
</evidence>
<evidence type="ECO:0000256" key="5">
    <source>
        <dbReference type="ARBA" id="ARBA00022759"/>
    </source>
</evidence>
<dbReference type="STRING" id="3914.A0A0L9TKC3"/>
<dbReference type="PANTHER" id="PTHR33064">
    <property type="entry name" value="POL PROTEIN"/>
    <property type="match status" value="1"/>
</dbReference>
<dbReference type="FunFam" id="3.30.70.270:FF:000003">
    <property type="entry name" value="Transposon Ty3-G Gag-Pol polyprotein"/>
    <property type="match status" value="1"/>
</dbReference>
<evidence type="ECO:0000256" key="6">
    <source>
        <dbReference type="ARBA" id="ARBA00022801"/>
    </source>
</evidence>
<evidence type="ECO:0000256" key="2">
    <source>
        <dbReference type="ARBA" id="ARBA00022679"/>
    </source>
</evidence>